<dbReference type="InterPro" id="IPR023214">
    <property type="entry name" value="HAD_sf"/>
</dbReference>
<dbReference type="InterPro" id="IPR006543">
    <property type="entry name" value="Histidinol-phos"/>
</dbReference>
<evidence type="ECO:0000256" key="4">
    <source>
        <dbReference type="ARBA" id="ARBA00022723"/>
    </source>
</evidence>
<name>A0A382I9A0_9ZZZZ</name>
<evidence type="ECO:0000256" key="5">
    <source>
        <dbReference type="ARBA" id="ARBA00022801"/>
    </source>
</evidence>
<dbReference type="NCBIfam" id="TIGR01656">
    <property type="entry name" value="Histidinol-ppas"/>
    <property type="match status" value="1"/>
</dbReference>
<evidence type="ECO:0000313" key="8">
    <source>
        <dbReference type="EMBL" id="SVB95281.1"/>
    </source>
</evidence>
<accession>A0A382I9A0</accession>
<dbReference type="CDD" id="cd07503">
    <property type="entry name" value="HAD_HisB-N"/>
    <property type="match status" value="1"/>
</dbReference>
<keyword evidence="3" id="KW-0963">Cytoplasm</keyword>
<dbReference type="GO" id="GO:0005975">
    <property type="term" value="P:carbohydrate metabolic process"/>
    <property type="evidence" value="ECO:0007669"/>
    <property type="project" value="InterPro"/>
</dbReference>
<dbReference type="AlphaFoldDB" id="A0A382I9A0"/>
<comment type="subcellular location">
    <subcellularLocation>
        <location evidence="1">Cytoplasm</location>
    </subcellularLocation>
</comment>
<dbReference type="Gene3D" id="3.40.50.1000">
    <property type="entry name" value="HAD superfamily/HAD-like"/>
    <property type="match status" value="1"/>
</dbReference>
<dbReference type="GO" id="GO:0005737">
    <property type="term" value="C:cytoplasm"/>
    <property type="evidence" value="ECO:0007669"/>
    <property type="project" value="UniProtKB-SubCell"/>
</dbReference>
<proteinExistence type="inferred from homology"/>
<dbReference type="InterPro" id="IPR036412">
    <property type="entry name" value="HAD-like_sf"/>
</dbReference>
<evidence type="ECO:0000256" key="6">
    <source>
        <dbReference type="ARBA" id="ARBA00023277"/>
    </source>
</evidence>
<keyword evidence="6" id="KW-0119">Carbohydrate metabolism</keyword>
<dbReference type="EMBL" id="UINC01065521">
    <property type="protein sequence ID" value="SVB95281.1"/>
    <property type="molecule type" value="Genomic_DNA"/>
</dbReference>
<comment type="similarity">
    <text evidence="2">Belongs to the GmhB family.</text>
</comment>
<evidence type="ECO:0000256" key="3">
    <source>
        <dbReference type="ARBA" id="ARBA00022490"/>
    </source>
</evidence>
<gene>
    <name evidence="8" type="ORF">METZ01_LOCUS248135</name>
</gene>
<keyword evidence="4" id="KW-0479">Metal-binding</keyword>
<evidence type="ECO:0000256" key="1">
    <source>
        <dbReference type="ARBA" id="ARBA00004496"/>
    </source>
</evidence>
<dbReference type="PANTHER" id="PTHR42891:SF1">
    <property type="entry name" value="D-GLYCERO-BETA-D-MANNO-HEPTOSE-1,7-BISPHOSPHATE 7-PHOSPHATASE"/>
    <property type="match status" value="1"/>
</dbReference>
<organism evidence="8">
    <name type="scientific">marine metagenome</name>
    <dbReference type="NCBI Taxonomy" id="408172"/>
    <lineage>
        <taxon>unclassified sequences</taxon>
        <taxon>metagenomes</taxon>
        <taxon>ecological metagenomes</taxon>
    </lineage>
</organism>
<dbReference type="NCBIfam" id="TIGR01662">
    <property type="entry name" value="HAD-SF-IIIA"/>
    <property type="match status" value="1"/>
</dbReference>
<dbReference type="GO" id="GO:0046872">
    <property type="term" value="F:metal ion binding"/>
    <property type="evidence" value="ECO:0007669"/>
    <property type="project" value="UniProtKB-KW"/>
</dbReference>
<dbReference type="NCBIfam" id="TIGR00213">
    <property type="entry name" value="GmhB_yaeD"/>
    <property type="match status" value="1"/>
</dbReference>
<dbReference type="GO" id="GO:0016791">
    <property type="term" value="F:phosphatase activity"/>
    <property type="evidence" value="ECO:0007669"/>
    <property type="project" value="InterPro"/>
</dbReference>
<dbReference type="PIRSF" id="PIRSF004682">
    <property type="entry name" value="GmhB"/>
    <property type="match status" value="1"/>
</dbReference>
<dbReference type="PANTHER" id="PTHR42891">
    <property type="entry name" value="D-GLYCERO-BETA-D-MANNO-HEPTOSE-1,7-BISPHOSPHATE 7-PHOSPHATASE"/>
    <property type="match status" value="1"/>
</dbReference>
<evidence type="ECO:0000256" key="2">
    <source>
        <dbReference type="ARBA" id="ARBA00005628"/>
    </source>
</evidence>
<dbReference type="InterPro" id="IPR004446">
    <property type="entry name" value="Heptose_bisP_phosphatase"/>
</dbReference>
<dbReference type="SUPFAM" id="SSF56784">
    <property type="entry name" value="HAD-like"/>
    <property type="match status" value="1"/>
</dbReference>
<sequence length="176" mass="20205">MTQVNRTNPKTRPAIFFDRDGVLNQDHDFVHKIVDFHWIEGAIEAIRCCNELDYFVFVVTNQSGVGRGYYTEQDVHIIHTYMQDELKHHDAHIDAIRYCPHHRDAIHAEYKIECNCRKPKPGMIKDILSSWPVEISKSVLVGDKPTDLEAAKRGGIRSLLYEGGDLSVLLKNNGYL</sequence>
<protein>
    <recommendedName>
        <fullName evidence="7">D,D-heptose 1,7-bisphosphate phosphatase</fullName>
    </recommendedName>
</protein>
<dbReference type="Pfam" id="PF13242">
    <property type="entry name" value="Hydrolase_like"/>
    <property type="match status" value="1"/>
</dbReference>
<keyword evidence="5" id="KW-0378">Hydrolase</keyword>
<evidence type="ECO:0000256" key="7">
    <source>
        <dbReference type="ARBA" id="ARBA00031828"/>
    </source>
</evidence>
<reference evidence="8" key="1">
    <citation type="submission" date="2018-05" db="EMBL/GenBank/DDBJ databases">
        <authorList>
            <person name="Lanie J.A."/>
            <person name="Ng W.-L."/>
            <person name="Kazmierczak K.M."/>
            <person name="Andrzejewski T.M."/>
            <person name="Davidsen T.M."/>
            <person name="Wayne K.J."/>
            <person name="Tettelin H."/>
            <person name="Glass J.I."/>
            <person name="Rusch D."/>
            <person name="Podicherti R."/>
            <person name="Tsui H.-C.T."/>
            <person name="Winkler M.E."/>
        </authorList>
    </citation>
    <scope>NUCLEOTIDE SEQUENCE</scope>
</reference>
<dbReference type="InterPro" id="IPR006549">
    <property type="entry name" value="HAD-SF_hydro_IIIA"/>
</dbReference>